<keyword evidence="2" id="KW-0238">DNA-binding</keyword>
<organism evidence="2 3">
    <name type="scientific">Evansella vedderi</name>
    <dbReference type="NCBI Taxonomy" id="38282"/>
    <lineage>
        <taxon>Bacteria</taxon>
        <taxon>Bacillati</taxon>
        <taxon>Bacillota</taxon>
        <taxon>Bacilli</taxon>
        <taxon>Bacillales</taxon>
        <taxon>Bacillaceae</taxon>
        <taxon>Evansella</taxon>
    </lineage>
</organism>
<feature type="chain" id="PRO_5047414283" evidence="1">
    <location>
        <begin position="25"/>
        <end position="157"/>
    </location>
</feature>
<dbReference type="RefSeq" id="WP_307328022.1">
    <property type="nucleotide sequence ID" value="NZ_JAUSUG010000015.1"/>
</dbReference>
<gene>
    <name evidence="2" type="ORF">J2S74_003644</name>
</gene>
<dbReference type="EMBL" id="JAUSUG010000015">
    <property type="protein sequence ID" value="MDQ0256226.1"/>
    <property type="molecule type" value="Genomic_DNA"/>
</dbReference>
<feature type="signal peptide" evidence="1">
    <location>
        <begin position="1"/>
        <end position="24"/>
    </location>
</feature>
<proteinExistence type="predicted"/>
<name>A0ABT9ZZT8_9BACI</name>
<protein>
    <submittedName>
        <fullName evidence="2">DNA-binding GntR family transcriptional regulator</fullName>
    </submittedName>
</protein>
<keyword evidence="3" id="KW-1185">Reference proteome</keyword>
<reference evidence="2 3" key="1">
    <citation type="submission" date="2023-07" db="EMBL/GenBank/DDBJ databases">
        <title>Genomic Encyclopedia of Type Strains, Phase IV (KMG-IV): sequencing the most valuable type-strain genomes for metagenomic binning, comparative biology and taxonomic classification.</title>
        <authorList>
            <person name="Goeker M."/>
        </authorList>
    </citation>
    <scope>NUCLEOTIDE SEQUENCE [LARGE SCALE GENOMIC DNA]</scope>
    <source>
        <strain evidence="2 3">DSM 9768</strain>
    </source>
</reference>
<evidence type="ECO:0000313" key="3">
    <source>
        <dbReference type="Proteomes" id="UP001230005"/>
    </source>
</evidence>
<dbReference type="GO" id="GO:0003677">
    <property type="term" value="F:DNA binding"/>
    <property type="evidence" value="ECO:0007669"/>
    <property type="project" value="UniProtKB-KW"/>
</dbReference>
<evidence type="ECO:0000256" key="1">
    <source>
        <dbReference type="SAM" id="SignalP"/>
    </source>
</evidence>
<keyword evidence="1" id="KW-0732">Signal</keyword>
<comment type="caution">
    <text evidence="2">The sequence shown here is derived from an EMBL/GenBank/DDBJ whole genome shotgun (WGS) entry which is preliminary data.</text>
</comment>
<evidence type="ECO:0000313" key="2">
    <source>
        <dbReference type="EMBL" id="MDQ0256226.1"/>
    </source>
</evidence>
<accession>A0ABT9ZZT8</accession>
<dbReference type="Proteomes" id="UP001230005">
    <property type="component" value="Unassembled WGS sequence"/>
</dbReference>
<sequence length="157" mass="19247">MKPMKLVCLCLCLFLTILPLQAFAEDDDQLELQERTDQQEKYEDIFHKHSQMKAHINFYYELLIDKYRPDLKEEWIEITREKEAILKKIKEMKKEGKELELPAITEEWKEKHSYYHEQFLEAVERRDDEKLKSLLPALLQLHKKWNEDHRELFKENN</sequence>